<dbReference type="GO" id="GO:0006979">
    <property type="term" value="P:response to oxidative stress"/>
    <property type="evidence" value="ECO:0007669"/>
    <property type="project" value="InterPro"/>
</dbReference>
<evidence type="ECO:0000313" key="5">
    <source>
        <dbReference type="Proteomes" id="UP001224775"/>
    </source>
</evidence>
<dbReference type="PROSITE" id="PS51790">
    <property type="entry name" value="MSRB"/>
    <property type="match status" value="1"/>
</dbReference>
<dbReference type="GO" id="GO:0030091">
    <property type="term" value="P:protein repair"/>
    <property type="evidence" value="ECO:0007669"/>
    <property type="project" value="InterPro"/>
</dbReference>
<feature type="domain" description="MsrB" evidence="3">
    <location>
        <begin position="74"/>
        <end position="205"/>
    </location>
</feature>
<dbReference type="SUPFAM" id="SSF51316">
    <property type="entry name" value="Mss4-like"/>
    <property type="match status" value="1"/>
</dbReference>
<dbReference type="InterPro" id="IPR028427">
    <property type="entry name" value="Met_Sox_Rdtase_MsrB"/>
</dbReference>
<dbReference type="Gene3D" id="2.170.150.20">
    <property type="entry name" value="Peptide methionine sulfoxide reductase"/>
    <property type="match status" value="1"/>
</dbReference>
<comment type="caution">
    <text evidence="4">The sequence shown here is derived from an EMBL/GenBank/DDBJ whole genome shotgun (WGS) entry which is preliminary data.</text>
</comment>
<dbReference type="EMBL" id="JATAAI010000022">
    <property type="protein sequence ID" value="KAK1737884.1"/>
    <property type="molecule type" value="Genomic_DNA"/>
</dbReference>
<organism evidence="4 5">
    <name type="scientific">Skeletonema marinoi</name>
    <dbReference type="NCBI Taxonomy" id="267567"/>
    <lineage>
        <taxon>Eukaryota</taxon>
        <taxon>Sar</taxon>
        <taxon>Stramenopiles</taxon>
        <taxon>Ochrophyta</taxon>
        <taxon>Bacillariophyta</taxon>
        <taxon>Coscinodiscophyceae</taxon>
        <taxon>Thalassiosirophycidae</taxon>
        <taxon>Thalassiosirales</taxon>
        <taxon>Skeletonemataceae</taxon>
        <taxon>Skeletonema</taxon>
        <taxon>Skeletonema marinoi-dohrnii complex</taxon>
    </lineage>
</organism>
<dbReference type="PANTHER" id="PTHR10173">
    <property type="entry name" value="METHIONINE SULFOXIDE REDUCTASE"/>
    <property type="match status" value="1"/>
</dbReference>
<sequence length="232" mass="25113">MDSIKSSLLIVGLLLSYGITMSSGLSTISRRRYLQWQTGGCIATASTTALSNPSVAQAANLKSRTEGYDVQHTEREWAYILSGAQYNILRKGGTERQKSSILNTYTTENVGSYVCAGCNTPLFTSADKFSSGTGWPSFSTALQGVEEEELDPIRATLDGKEVRCATCGGHLGDLFNDGWIYRGTSAAKTGKRYCIDGAALIFKPEDGGEDVFGDLPPPNRVIKYEQSMYRGA</sequence>
<dbReference type="Proteomes" id="UP001224775">
    <property type="component" value="Unassembled WGS sequence"/>
</dbReference>
<keyword evidence="2 4" id="KW-0560">Oxidoreductase</keyword>
<dbReference type="EC" id="1.8.4.12" evidence="4"/>
<dbReference type="PANTHER" id="PTHR10173:SF57">
    <property type="entry name" value="PEPTIDE-METHIONINE (R)-S-OXIDE REDUCTASE"/>
    <property type="match status" value="1"/>
</dbReference>
<gene>
    <name evidence="4" type="ORF">QTG54_011178</name>
</gene>
<evidence type="ECO:0000256" key="1">
    <source>
        <dbReference type="ARBA" id="ARBA00007174"/>
    </source>
</evidence>
<dbReference type="GO" id="GO:0033743">
    <property type="term" value="F:peptide-methionine (R)-S-oxide reductase activity"/>
    <property type="evidence" value="ECO:0007669"/>
    <property type="project" value="UniProtKB-EC"/>
</dbReference>
<dbReference type="InterPro" id="IPR011057">
    <property type="entry name" value="Mss4-like_sf"/>
</dbReference>
<protein>
    <submittedName>
        <fullName evidence="4">Peptide-methionine (R)-S-oxide reductase</fullName>
        <ecNumber evidence="4">1.8.4.12</ecNumber>
    </submittedName>
</protein>
<name>A0AAD8Y2C0_9STRA</name>
<reference evidence="4" key="1">
    <citation type="submission" date="2023-06" db="EMBL/GenBank/DDBJ databases">
        <title>Survivors Of The Sea: Transcriptome response of Skeletonema marinoi to long-term dormancy.</title>
        <authorList>
            <person name="Pinder M.I.M."/>
            <person name="Kourtchenko O."/>
            <person name="Robertson E.K."/>
            <person name="Larsson T."/>
            <person name="Maumus F."/>
            <person name="Osuna-Cruz C.M."/>
            <person name="Vancaester E."/>
            <person name="Stenow R."/>
            <person name="Vandepoele K."/>
            <person name="Ploug H."/>
            <person name="Bruchert V."/>
            <person name="Godhe A."/>
            <person name="Topel M."/>
        </authorList>
    </citation>
    <scope>NUCLEOTIDE SEQUENCE</scope>
    <source>
        <strain evidence="4">R05AC</strain>
    </source>
</reference>
<evidence type="ECO:0000256" key="2">
    <source>
        <dbReference type="ARBA" id="ARBA00023002"/>
    </source>
</evidence>
<evidence type="ECO:0000313" key="4">
    <source>
        <dbReference type="EMBL" id="KAK1737884.1"/>
    </source>
</evidence>
<dbReference type="AlphaFoldDB" id="A0AAD8Y2C0"/>
<keyword evidence="5" id="KW-1185">Reference proteome</keyword>
<dbReference type="Pfam" id="PF01641">
    <property type="entry name" value="SelR"/>
    <property type="match status" value="1"/>
</dbReference>
<dbReference type="GO" id="GO:0005737">
    <property type="term" value="C:cytoplasm"/>
    <property type="evidence" value="ECO:0007669"/>
    <property type="project" value="TreeGrafter"/>
</dbReference>
<evidence type="ECO:0000259" key="3">
    <source>
        <dbReference type="PROSITE" id="PS51790"/>
    </source>
</evidence>
<accession>A0AAD8Y2C0</accession>
<proteinExistence type="inferred from homology"/>
<dbReference type="InterPro" id="IPR002579">
    <property type="entry name" value="Met_Sox_Rdtase_MsrB_dom"/>
</dbReference>
<comment type="similarity">
    <text evidence="1">Belongs to the MsrB Met sulfoxide reductase family.</text>
</comment>